<dbReference type="Gene3D" id="3.40.50.300">
    <property type="entry name" value="P-loop containing nucleotide triphosphate hydrolases"/>
    <property type="match status" value="1"/>
</dbReference>
<dbReference type="RefSeq" id="WP_114562406.1">
    <property type="nucleotide sequence ID" value="NZ_CP031124.1"/>
</dbReference>
<proteinExistence type="predicted"/>
<reference evidence="3" key="1">
    <citation type="submission" date="2018-07" db="EMBL/GenBank/DDBJ databases">
        <authorList>
            <person name="Kim H."/>
        </authorList>
    </citation>
    <scope>NUCLEOTIDE SEQUENCE [LARGE SCALE GENOMIC DNA]</scope>
    <source>
        <strain evidence="3">F02</strain>
    </source>
</reference>
<evidence type="ECO:0008006" key="4">
    <source>
        <dbReference type="Google" id="ProtNLM"/>
    </source>
</evidence>
<feature type="coiled-coil region" evidence="1">
    <location>
        <begin position="275"/>
        <end position="302"/>
    </location>
</feature>
<gene>
    <name evidence="2" type="ORF">DTO96_100907</name>
</gene>
<keyword evidence="3" id="KW-1185">Reference proteome</keyword>
<evidence type="ECO:0000313" key="2">
    <source>
        <dbReference type="EMBL" id="AXF85182.1"/>
    </source>
</evidence>
<dbReference type="InterPro" id="IPR027417">
    <property type="entry name" value="P-loop_NTPase"/>
</dbReference>
<dbReference type="Proteomes" id="UP000252182">
    <property type="component" value="Chromosome"/>
</dbReference>
<dbReference type="EMBL" id="CP031124">
    <property type="protein sequence ID" value="AXF85182.1"/>
    <property type="molecule type" value="Genomic_DNA"/>
</dbReference>
<dbReference type="AlphaFoldDB" id="A0A345D9Z4"/>
<name>A0A345D9Z4_9BURK</name>
<protein>
    <recommendedName>
        <fullName evidence="4">ATP-binding protein</fullName>
    </recommendedName>
</protein>
<evidence type="ECO:0000256" key="1">
    <source>
        <dbReference type="SAM" id="Coils"/>
    </source>
</evidence>
<dbReference type="SUPFAM" id="SSF52540">
    <property type="entry name" value="P-loop containing nucleoside triphosphate hydrolases"/>
    <property type="match status" value="1"/>
</dbReference>
<sequence>MANKSISFTNIKVHNGSQNSGFEEFCCQLFPFIIQSKITKMERINGAGGDGGVEAKCHLEDGRIIGLQAKYFSKLTPSQWSQINKSVETMIKNHPDIVEYYVCVPLNRSPAQIKTWEARVKSWKSKATNSSIVFKWIGESELLDYLIRPETRHIQSYWFDCSYFDYRWVVEQTKICINQLHHRYTPKLHQKTQSEQTLNLLMGRGNIIDDYKKLSSDILKGWQKTFQFVARKVKETNVAALNEKLVQVQSLVTSLSTELFEGNITLQSCQLIEVLNDLEEAVRQLISALSEFESTIQEQKESKPKPLDTIKWDLERESGLYNFRSEQTELEEKLKQYIKSNSSLFLLVAGNAGSGKSHLMASTAEGLIEAGNACLLLIGERFTNANDPKQQIVEQLNWQGTFDQLMSCLSSLADISGKPAYVLIDAINETPERTLWNAHLAALAMTISQFSNVKLILSCRDDLLKANINPSLENKHFLISHHGFDLNFNEAVLAYFNGYQVKTHHQPTLNNEFKNPLFLKTLCEAYQGKVLPQGTLTFMNVIRAWEARIAENIERIIDCPSESTTQAMTDIIHKMSESDDMWISDVDAKTICKQYFSNDTKNKGLYYKLLSEGFMCEMHSQNSTVSSFITNVRLQYERFADIRTVEVMLKDVQTKTDLLKKWQSKILPNLTQTYHQEERHLHWRAQPRLFALGLLLPEKIGVELVECPLRPVIHRSPNEQPFMDSFDHDKKEMWNAWLDTLNWRDFQKDAEKVKTYFLLWANTIARDDYEVYSKLFEYACIPQHPFNANFLHKHLCSLSLSERDKRWSVVLAYESIEDTSEGIVGEFLHWVDNSANLLSEGQVQLTLIPLLWLTSSTNRILRNKATDIAIRILYKHPTEVCVMGLCESFFNVNDPYVKERLLAVLCGALPACKPEVVTKLGQYVRQNFWSKELIEPNIMMRDYAEFIIRFACSQGALDCEAINDIENRSEKKLPEIWSEEQVSKFEGKDGYFTISSSLKPKDMGMYGDFGRYVMGSAIYHFVDLPALLEMIETGNINWYEARADDKKARRYIWQRVIDLGWSPEQFGDFEKNLRYIGRQRSKIERISKRVLGSKRIKICAKLLRPNEKQVLQTFKN</sequence>
<dbReference type="OrthoDB" id="9757917at2"/>
<evidence type="ECO:0000313" key="3">
    <source>
        <dbReference type="Proteomes" id="UP000252182"/>
    </source>
</evidence>
<dbReference type="KEGG" id="hyf:DTO96_100907"/>
<organism evidence="2 3">
    <name type="scientific">Ephemeroptericola cinctiostellae</name>
    <dbReference type="NCBI Taxonomy" id="2268024"/>
    <lineage>
        <taxon>Bacteria</taxon>
        <taxon>Pseudomonadati</taxon>
        <taxon>Pseudomonadota</taxon>
        <taxon>Betaproteobacteria</taxon>
        <taxon>Burkholderiales</taxon>
        <taxon>Burkholderiaceae</taxon>
        <taxon>Ephemeroptericola</taxon>
    </lineage>
</organism>
<keyword evidence="1" id="KW-0175">Coiled coil</keyword>
<accession>A0A345D9Z4</accession>